<feature type="domain" description="Lantibiotic dehydratase N-terminal" evidence="2">
    <location>
        <begin position="98"/>
        <end position="423"/>
    </location>
</feature>
<sequence length="790" mass="85896">MNGMTGTTGTTGTTGASEASGNQNGDLIPLGDTGWQVWRQVELRSAGFPSAIVEPLADDELLAAAAAEDSEAPLSDALAREYDGAIARMEAALRAAAADPMLREAVAWQNPAMLRDCVDKVATRSKAQPARQRRRELKVATYLQRYGLKNETIGFFGPHCWGRWCEDTTGMTVRPGERLLRRRQVYFEHWAVEAVARALAADPRVRVSLKPRRSEADVLLGDGSVRRPRGPVRELTAAEAEVFDLCDGAMTILEIERSIPGYAERTGESVLAVVDRLTAEDLLVCELPLSVGEFREQELRGELLAVADAVAREQALGLLDEVLAAREAVSEAAGDADSVFKAMERLDEVFERVTGQDPARRAGQAYGGRRVVYEDTVRDTEVALGADLLGQLAAPLGLLLDSARWFVGQVGEAYGRRLVQVYERLRSASADGEVSLNAVLNAMTPDLVYSFQDLAPPVAAVVPELQRRWAEILAVPDGVRRHQVSAADLADRVRELFPACEPPWSSAVHQCPDIMITGRDPQAIAAGDYEFVLGELHLAINTQDSPAGIAQCPDPARFAATDAADRRTPRVLPLPARESPAVNSRTYPPVLVGPQDLVWTMHARNTGTTGRVIPGASMTVHRDGERLIVKSPEAPDLDILEVLGEYLSGAAMNGFKPLPSAAYRPRVTIDRLVISRESWSIGVTELAWVRRSDRVERHRAAVRWRDLVGLPRRAFYRVAVEAKPIYVDFSSIALVELLAAAVRSAAEDDPASRVSFSEMLPDLPGHWLRDGAGAAYASELRLVAIDGAGA</sequence>
<dbReference type="InterPro" id="IPR006827">
    <property type="entry name" value="Lant_deHydtase_N"/>
</dbReference>
<dbReference type="OrthoDB" id="8428173at2"/>
<dbReference type="AlphaFoldDB" id="A0A540VZK9"/>
<feature type="region of interest" description="Disordered" evidence="1">
    <location>
        <begin position="1"/>
        <end position="26"/>
    </location>
</feature>
<name>A0A540VZK9_9ACTN</name>
<evidence type="ECO:0000313" key="4">
    <source>
        <dbReference type="Proteomes" id="UP000319103"/>
    </source>
</evidence>
<dbReference type="EMBL" id="VIGB01000003">
    <property type="protein sequence ID" value="TQF01544.1"/>
    <property type="molecule type" value="Genomic_DNA"/>
</dbReference>
<gene>
    <name evidence="3" type="ORF">E6W39_03910</name>
</gene>
<evidence type="ECO:0000256" key="1">
    <source>
        <dbReference type="SAM" id="MobiDB-lite"/>
    </source>
</evidence>
<evidence type="ECO:0000259" key="2">
    <source>
        <dbReference type="Pfam" id="PF04738"/>
    </source>
</evidence>
<keyword evidence="4" id="KW-1185">Reference proteome</keyword>
<dbReference type="Proteomes" id="UP000319103">
    <property type="component" value="Unassembled WGS sequence"/>
</dbReference>
<feature type="compositionally biased region" description="Polar residues" evidence="1">
    <location>
        <begin position="16"/>
        <end position="25"/>
    </location>
</feature>
<proteinExistence type="predicted"/>
<organism evidence="3 4">
    <name type="scientific">Kitasatospora acidiphila</name>
    <dbReference type="NCBI Taxonomy" id="2567942"/>
    <lineage>
        <taxon>Bacteria</taxon>
        <taxon>Bacillati</taxon>
        <taxon>Actinomycetota</taxon>
        <taxon>Actinomycetes</taxon>
        <taxon>Kitasatosporales</taxon>
        <taxon>Streptomycetaceae</taxon>
        <taxon>Kitasatospora</taxon>
    </lineage>
</organism>
<protein>
    <recommendedName>
        <fullName evidence="2">Lantibiotic dehydratase N-terminal domain-containing protein</fullName>
    </recommendedName>
</protein>
<feature type="compositionally biased region" description="Low complexity" evidence="1">
    <location>
        <begin position="1"/>
        <end position="15"/>
    </location>
</feature>
<comment type="caution">
    <text evidence="3">The sequence shown here is derived from an EMBL/GenBank/DDBJ whole genome shotgun (WGS) entry which is preliminary data.</text>
</comment>
<dbReference type="Pfam" id="PF04738">
    <property type="entry name" value="Lant_dehydr_N"/>
    <property type="match status" value="1"/>
</dbReference>
<reference evidence="3 4" key="1">
    <citation type="submission" date="2019-06" db="EMBL/GenBank/DDBJ databases">
        <title>Description of Kitasatospora acidophila sp. nov. isolated from pine grove soil, and reclassification of Streptomyces novaecaesareae to Kitasatospora novaeceasareae comb. nov.</title>
        <authorList>
            <person name="Kim M.J."/>
        </authorList>
    </citation>
    <scope>NUCLEOTIDE SEQUENCE [LARGE SCALE GENOMIC DNA]</scope>
    <source>
        <strain evidence="3 4">MMS16-CNU292</strain>
    </source>
</reference>
<accession>A0A540VZK9</accession>
<evidence type="ECO:0000313" key="3">
    <source>
        <dbReference type="EMBL" id="TQF01544.1"/>
    </source>
</evidence>